<keyword evidence="4" id="KW-1185">Reference proteome</keyword>
<feature type="region of interest" description="Disordered" evidence="1">
    <location>
        <begin position="1"/>
        <end position="33"/>
    </location>
</feature>
<dbReference type="EMBL" id="JAVLET010000019">
    <property type="protein sequence ID" value="KAL0465101.1"/>
    <property type="molecule type" value="Genomic_DNA"/>
</dbReference>
<evidence type="ECO:0000256" key="1">
    <source>
        <dbReference type="SAM" id="MobiDB-lite"/>
    </source>
</evidence>
<dbReference type="Proteomes" id="UP001451303">
    <property type="component" value="Unassembled WGS sequence"/>
</dbReference>
<reference evidence="3 4" key="1">
    <citation type="submission" date="2023-09" db="EMBL/GenBank/DDBJ databases">
        <title>Multi-omics analysis of a traditional fermented food reveals byproduct-associated fungal strains for waste-to-food upcycling.</title>
        <authorList>
            <consortium name="Lawrence Berkeley National Laboratory"/>
            <person name="Rekdal V.M."/>
            <person name="Villalobos-Escobedo J.M."/>
            <person name="Rodriguez-Valeron N."/>
            <person name="Garcia M.O."/>
            <person name="Vasquez D.P."/>
            <person name="Damayanti I."/>
            <person name="Sorensen P.M."/>
            <person name="Baidoo E.E."/>
            <person name="De Carvalho A.C."/>
            <person name="Riley R."/>
            <person name="Lipzen A."/>
            <person name="He G."/>
            <person name="Yan M."/>
            <person name="Haridas S."/>
            <person name="Daum C."/>
            <person name="Yoshinaga Y."/>
            <person name="Ng V."/>
            <person name="Grigoriev I.V."/>
            <person name="Munk R."/>
            <person name="Nuraida L."/>
            <person name="Wijaya C.H."/>
            <person name="Morales P.-C."/>
            <person name="Keasling J.D."/>
        </authorList>
    </citation>
    <scope>NUCLEOTIDE SEQUENCE [LARGE SCALE GENOMIC DNA]</scope>
    <source>
        <strain evidence="3 4">FGSC 2613</strain>
    </source>
</reference>
<dbReference type="InterPro" id="IPR023753">
    <property type="entry name" value="FAD/NAD-binding_dom"/>
</dbReference>
<accession>A0ABR3CXF6</accession>
<feature type="compositionally biased region" description="Low complexity" evidence="1">
    <location>
        <begin position="18"/>
        <end position="33"/>
    </location>
</feature>
<evidence type="ECO:0000313" key="3">
    <source>
        <dbReference type="EMBL" id="KAL0465101.1"/>
    </source>
</evidence>
<comment type="caution">
    <text evidence="3">The sequence shown here is derived from an EMBL/GenBank/DDBJ whole genome shotgun (WGS) entry which is preliminary data.</text>
</comment>
<dbReference type="PRINTS" id="PR00368">
    <property type="entry name" value="FADPNR"/>
</dbReference>
<protein>
    <submittedName>
        <fullName evidence="3">NAD(P)H dehydrogenase</fullName>
    </submittedName>
</protein>
<name>A0ABR3CXF6_NEUIN</name>
<dbReference type="SUPFAM" id="SSF51905">
    <property type="entry name" value="FAD/NAD(P)-binding domain"/>
    <property type="match status" value="1"/>
</dbReference>
<dbReference type="Pfam" id="PF07992">
    <property type="entry name" value="Pyr_redox_2"/>
    <property type="match status" value="1"/>
</dbReference>
<feature type="domain" description="FAD/NAD(P)-binding" evidence="2">
    <location>
        <begin position="40"/>
        <end position="382"/>
    </location>
</feature>
<gene>
    <name evidence="3" type="ORF">QR685DRAFT_539344</name>
</gene>
<organism evidence="3 4">
    <name type="scientific">Neurospora intermedia</name>
    <dbReference type="NCBI Taxonomy" id="5142"/>
    <lineage>
        <taxon>Eukaryota</taxon>
        <taxon>Fungi</taxon>
        <taxon>Dikarya</taxon>
        <taxon>Ascomycota</taxon>
        <taxon>Pezizomycotina</taxon>
        <taxon>Sordariomycetes</taxon>
        <taxon>Sordariomycetidae</taxon>
        <taxon>Sordariales</taxon>
        <taxon>Sordariaceae</taxon>
        <taxon>Neurospora</taxon>
    </lineage>
</organism>
<proteinExistence type="predicted"/>
<evidence type="ECO:0000313" key="4">
    <source>
        <dbReference type="Proteomes" id="UP001451303"/>
    </source>
</evidence>
<sequence length="488" mass="51179">MASTEPQSTLDAVPEPQSTTAPAPTTTTSTTTTSTTLPTSIVILGGNLAGLGVLHTLARHTIPALQRLPSQPQYKITLITPNSHFFFKPASPRALIHPDLLPGGEKHIFRDLSDAVKQYGELVTVMKAYATDVDTSKKEVTIKHVDTNSHSDSAEGTSAVRYDALIIATGTKARSAAWTMPGQGTEGLHAAEDATKREWQGIRTKLKNLQAGTHPHHSILIAGGGPVGVETTGEIATLLKAMGKTEGVTITLLSGTDRLLNRNCNESLGRKAEAYLKKNFGSLVEVKHGGIKVVSVCDSVIEGGEQTETTVELSDGTSRTVGLYIDATGGSGNADGFLPTTWLDASSRVITKDDFFRVRGSGSAEETDHQADGIYAVGDVVSGSDNTLISTNFQVPVVCSSIGVDLAAKILHPEGGEGQSSGVKLPAALKQKTFKNKMAGTLLVPIGPGGGVGQILGWGVPSLMVKAAKAKNFLVDMVEPAVTGSQWK</sequence>
<dbReference type="Gene3D" id="3.50.50.100">
    <property type="match status" value="1"/>
</dbReference>
<evidence type="ECO:0000259" key="2">
    <source>
        <dbReference type="Pfam" id="PF07992"/>
    </source>
</evidence>
<dbReference type="PANTHER" id="PTHR43735">
    <property type="entry name" value="APOPTOSIS-INDUCING FACTOR 1"/>
    <property type="match status" value="1"/>
</dbReference>
<dbReference type="PANTHER" id="PTHR43735:SF25">
    <property type="entry name" value="NAD(P)H DEHYDROGENASE 3"/>
    <property type="match status" value="1"/>
</dbReference>
<feature type="compositionally biased region" description="Polar residues" evidence="1">
    <location>
        <begin position="1"/>
        <end position="10"/>
    </location>
</feature>
<dbReference type="InterPro" id="IPR036188">
    <property type="entry name" value="FAD/NAD-bd_sf"/>
</dbReference>